<sequence>MEVFNSIVGSIASKVAEYNVDLAARQLGYLFKHKSKFLNEMVQRSVDAANRNGEVIFDWLTAVDEKISEEAATQLQEDEEKAMKMCFSRFCPDFKSRYLLSKKVDKESDAITQLLAKKDEFNTISYLPAVEAIDIIRPVREYESFESRSGAFDELMVALKDDTTSIIGVYGMGGLKLDNDPSIDVRAAWLRSTEESQEGSCHLG</sequence>
<keyword evidence="3" id="KW-1185">Reference proteome</keyword>
<evidence type="ECO:0000313" key="2">
    <source>
        <dbReference type="EMBL" id="KAK8514655.1"/>
    </source>
</evidence>
<evidence type="ECO:0000256" key="1">
    <source>
        <dbReference type="ARBA" id="ARBA00022821"/>
    </source>
</evidence>
<reference evidence="2 3" key="1">
    <citation type="journal article" date="2024" name="G3 (Bethesda)">
        <title>Genome assembly of Hibiscus sabdariffa L. provides insights into metabolisms of medicinal natural products.</title>
        <authorList>
            <person name="Kim T."/>
        </authorList>
    </citation>
    <scope>NUCLEOTIDE SEQUENCE [LARGE SCALE GENOMIC DNA]</scope>
    <source>
        <strain evidence="2">TK-2024</strain>
        <tissue evidence="2">Old leaves</tissue>
    </source>
</reference>
<dbReference type="PANTHER" id="PTHR33463:SF209">
    <property type="entry name" value="DISEASE RESISTANCE PROTEIN RPS2-LIKE"/>
    <property type="match status" value="1"/>
</dbReference>
<dbReference type="InterPro" id="IPR050905">
    <property type="entry name" value="Plant_NBS-LRR"/>
</dbReference>
<dbReference type="Proteomes" id="UP001472677">
    <property type="component" value="Unassembled WGS sequence"/>
</dbReference>
<name>A0ABR2C5G2_9ROSI</name>
<dbReference type="EMBL" id="JBBPBM010000066">
    <property type="protein sequence ID" value="KAK8514655.1"/>
    <property type="molecule type" value="Genomic_DNA"/>
</dbReference>
<accession>A0ABR2C5G2</accession>
<organism evidence="2 3">
    <name type="scientific">Hibiscus sabdariffa</name>
    <name type="common">roselle</name>
    <dbReference type="NCBI Taxonomy" id="183260"/>
    <lineage>
        <taxon>Eukaryota</taxon>
        <taxon>Viridiplantae</taxon>
        <taxon>Streptophyta</taxon>
        <taxon>Embryophyta</taxon>
        <taxon>Tracheophyta</taxon>
        <taxon>Spermatophyta</taxon>
        <taxon>Magnoliopsida</taxon>
        <taxon>eudicotyledons</taxon>
        <taxon>Gunneridae</taxon>
        <taxon>Pentapetalae</taxon>
        <taxon>rosids</taxon>
        <taxon>malvids</taxon>
        <taxon>Malvales</taxon>
        <taxon>Malvaceae</taxon>
        <taxon>Malvoideae</taxon>
        <taxon>Hibiscus</taxon>
    </lineage>
</organism>
<dbReference type="PANTHER" id="PTHR33463">
    <property type="entry name" value="NB-ARC DOMAIN-CONTAINING PROTEIN-RELATED"/>
    <property type="match status" value="1"/>
</dbReference>
<keyword evidence="1" id="KW-0611">Plant defense</keyword>
<comment type="caution">
    <text evidence="2">The sequence shown here is derived from an EMBL/GenBank/DDBJ whole genome shotgun (WGS) entry which is preliminary data.</text>
</comment>
<evidence type="ECO:0000313" key="3">
    <source>
        <dbReference type="Proteomes" id="UP001472677"/>
    </source>
</evidence>
<proteinExistence type="predicted"/>
<protein>
    <submittedName>
        <fullName evidence="2">Uncharacterized protein</fullName>
    </submittedName>
</protein>
<gene>
    <name evidence="2" type="ORF">V6N12_057552</name>
</gene>